<evidence type="ECO:0000313" key="2">
    <source>
        <dbReference type="Proteomes" id="UP001152523"/>
    </source>
</evidence>
<organism evidence="1 2">
    <name type="scientific">Cuscuta epithymum</name>
    <dbReference type="NCBI Taxonomy" id="186058"/>
    <lineage>
        <taxon>Eukaryota</taxon>
        <taxon>Viridiplantae</taxon>
        <taxon>Streptophyta</taxon>
        <taxon>Embryophyta</taxon>
        <taxon>Tracheophyta</taxon>
        <taxon>Spermatophyta</taxon>
        <taxon>Magnoliopsida</taxon>
        <taxon>eudicotyledons</taxon>
        <taxon>Gunneridae</taxon>
        <taxon>Pentapetalae</taxon>
        <taxon>asterids</taxon>
        <taxon>lamiids</taxon>
        <taxon>Solanales</taxon>
        <taxon>Convolvulaceae</taxon>
        <taxon>Cuscuteae</taxon>
        <taxon>Cuscuta</taxon>
        <taxon>Cuscuta subgen. Cuscuta</taxon>
    </lineage>
</organism>
<protein>
    <submittedName>
        <fullName evidence="1">Uncharacterized protein</fullName>
    </submittedName>
</protein>
<keyword evidence="2" id="KW-1185">Reference proteome</keyword>
<sequence>MASSRFTHTLNVFVAPFRKGATL</sequence>
<dbReference type="AlphaFoldDB" id="A0AAV0FNF7"/>
<gene>
    <name evidence="1" type="ORF">CEPIT_LOCUS35832</name>
</gene>
<evidence type="ECO:0000313" key="1">
    <source>
        <dbReference type="EMBL" id="CAH9137172.1"/>
    </source>
</evidence>
<name>A0AAV0FNF7_9ASTE</name>
<dbReference type="EMBL" id="CAMAPF010000999">
    <property type="protein sequence ID" value="CAH9137172.1"/>
    <property type="molecule type" value="Genomic_DNA"/>
</dbReference>
<accession>A0AAV0FNF7</accession>
<dbReference type="Proteomes" id="UP001152523">
    <property type="component" value="Unassembled WGS sequence"/>
</dbReference>
<proteinExistence type="predicted"/>
<reference evidence="1" key="1">
    <citation type="submission" date="2022-07" db="EMBL/GenBank/DDBJ databases">
        <authorList>
            <person name="Macas J."/>
            <person name="Novak P."/>
            <person name="Neumann P."/>
        </authorList>
    </citation>
    <scope>NUCLEOTIDE SEQUENCE</scope>
</reference>
<comment type="caution">
    <text evidence="1">The sequence shown here is derived from an EMBL/GenBank/DDBJ whole genome shotgun (WGS) entry which is preliminary data.</text>
</comment>